<dbReference type="RefSeq" id="WP_344929455.1">
    <property type="nucleotide sequence ID" value="NZ_BAAAYK010000038.1"/>
</dbReference>
<accession>A0ABP6RW82</accession>
<proteinExistence type="inferred from homology"/>
<dbReference type="PANTHER" id="PTHR31806">
    <property type="entry name" value="PURINE-CYTOSINE PERMEASE FCY2-RELATED"/>
    <property type="match status" value="1"/>
</dbReference>
<evidence type="ECO:0000256" key="7">
    <source>
        <dbReference type="PIRNR" id="PIRNR002744"/>
    </source>
</evidence>
<evidence type="ECO:0000256" key="5">
    <source>
        <dbReference type="ARBA" id="ARBA00022989"/>
    </source>
</evidence>
<evidence type="ECO:0000256" key="3">
    <source>
        <dbReference type="ARBA" id="ARBA00022448"/>
    </source>
</evidence>
<organism evidence="10 11">
    <name type="scientific">Saccharopolyspora gregorii</name>
    <dbReference type="NCBI Taxonomy" id="33914"/>
    <lineage>
        <taxon>Bacteria</taxon>
        <taxon>Bacillati</taxon>
        <taxon>Actinomycetota</taxon>
        <taxon>Actinomycetes</taxon>
        <taxon>Pseudonocardiales</taxon>
        <taxon>Pseudonocardiaceae</taxon>
        <taxon>Saccharopolyspora</taxon>
    </lineage>
</organism>
<evidence type="ECO:0000256" key="4">
    <source>
        <dbReference type="ARBA" id="ARBA00022692"/>
    </source>
</evidence>
<evidence type="ECO:0000256" key="9">
    <source>
        <dbReference type="SAM" id="Phobius"/>
    </source>
</evidence>
<keyword evidence="3 7" id="KW-0813">Transport</keyword>
<keyword evidence="4 9" id="KW-0812">Transmembrane</keyword>
<dbReference type="Gene3D" id="1.10.4160.10">
    <property type="entry name" value="Hydantoin permease"/>
    <property type="match status" value="1"/>
</dbReference>
<sequence>MTPVSETGSPAASAPEAPPAGALGAVEQRGIEPVPAAERTGNPLQLFWVWFAANISVVGMPLGVSLVALGLSAWQAVVVAFLGSFGSFAVVGLISVAGRRGGAPSLTLSRAVFGTRGNAGPTAVALVSRLGWETVNTSTAALAIVTIVSLLAGTGGDAKSAPVVAVVGVALFVGFTVAVSGMGHAAILVVQKWSTWVFGAANLAILGFLVVNIDWAEVGRAPGGDLAAVLTGIGTIVAGTGIGWANSGADMARYQAPSVRAVPLVMSASAGAGIPLVIMIGMGSVLGSSDPAIAASANPLDAIRDTLPLPVAVGYMLISFVGLLLSNHLSVYSAGLTTLTLGLRVKRVYAVIVDVVVTTVASLLFLLVADGFYGPFTTFISLLAVPISAWVGIFLVDMLRRREYDPVALLDLTPRSAYHYRGGVRWAAFGPWLAAIVFAALFMQVTPGDVPWYTGPLHETWIGVNGMAWLAAAVVGGLLYAAFGLRSAAGPR</sequence>
<comment type="subcellular location">
    <subcellularLocation>
        <location evidence="1">Membrane</location>
        <topology evidence="1">Multi-pass membrane protein</topology>
    </subcellularLocation>
</comment>
<evidence type="ECO:0000256" key="6">
    <source>
        <dbReference type="ARBA" id="ARBA00023136"/>
    </source>
</evidence>
<protein>
    <submittedName>
        <fullName evidence="10">Cytosine permease</fullName>
    </submittedName>
</protein>
<keyword evidence="11" id="KW-1185">Reference proteome</keyword>
<feature type="transmembrane region" description="Helical" evidence="9">
    <location>
        <begin position="426"/>
        <end position="446"/>
    </location>
</feature>
<keyword evidence="5 9" id="KW-1133">Transmembrane helix</keyword>
<dbReference type="PANTHER" id="PTHR31806:SF1">
    <property type="entry name" value="PURINE-CYTOSINE PERMEASE FCY2-RELATED"/>
    <property type="match status" value="1"/>
</dbReference>
<evidence type="ECO:0000256" key="2">
    <source>
        <dbReference type="ARBA" id="ARBA00008974"/>
    </source>
</evidence>
<feature type="transmembrane region" description="Helical" evidence="9">
    <location>
        <begin position="466"/>
        <end position="485"/>
    </location>
</feature>
<evidence type="ECO:0000256" key="1">
    <source>
        <dbReference type="ARBA" id="ARBA00004141"/>
    </source>
</evidence>
<feature type="transmembrane region" description="Helical" evidence="9">
    <location>
        <begin position="193"/>
        <end position="211"/>
    </location>
</feature>
<dbReference type="EMBL" id="BAAAYK010000038">
    <property type="protein sequence ID" value="GAA3361786.1"/>
    <property type="molecule type" value="Genomic_DNA"/>
</dbReference>
<dbReference type="InterPro" id="IPR001248">
    <property type="entry name" value="Pur-cyt_permease"/>
</dbReference>
<feature type="transmembrane region" description="Helical" evidence="9">
    <location>
        <begin position="76"/>
        <end position="98"/>
    </location>
</feature>
<dbReference type="PIRSF" id="PIRSF002744">
    <property type="entry name" value="Pur-cyt_permease"/>
    <property type="match status" value="1"/>
</dbReference>
<keyword evidence="6 7" id="KW-0472">Membrane</keyword>
<feature type="transmembrane region" description="Helical" evidence="9">
    <location>
        <begin position="307"/>
        <end position="327"/>
    </location>
</feature>
<name>A0ABP6RW82_9PSEU</name>
<feature type="transmembrane region" description="Helical" evidence="9">
    <location>
        <begin position="163"/>
        <end position="187"/>
    </location>
</feature>
<feature type="transmembrane region" description="Helical" evidence="9">
    <location>
        <begin position="348"/>
        <end position="369"/>
    </location>
</feature>
<feature type="region of interest" description="Disordered" evidence="8">
    <location>
        <begin position="1"/>
        <end position="20"/>
    </location>
</feature>
<evidence type="ECO:0000313" key="11">
    <source>
        <dbReference type="Proteomes" id="UP001500483"/>
    </source>
</evidence>
<dbReference type="Pfam" id="PF02133">
    <property type="entry name" value="Transp_cyt_pur"/>
    <property type="match status" value="1"/>
</dbReference>
<comment type="similarity">
    <text evidence="2 7">Belongs to the purine-cytosine permease (2.A.39) family.</text>
</comment>
<evidence type="ECO:0000313" key="10">
    <source>
        <dbReference type="EMBL" id="GAA3361786.1"/>
    </source>
</evidence>
<reference evidence="11" key="1">
    <citation type="journal article" date="2019" name="Int. J. Syst. Evol. Microbiol.">
        <title>The Global Catalogue of Microorganisms (GCM) 10K type strain sequencing project: providing services to taxonomists for standard genome sequencing and annotation.</title>
        <authorList>
            <consortium name="The Broad Institute Genomics Platform"/>
            <consortium name="The Broad Institute Genome Sequencing Center for Infectious Disease"/>
            <person name="Wu L."/>
            <person name="Ma J."/>
        </authorList>
    </citation>
    <scope>NUCLEOTIDE SEQUENCE [LARGE SCALE GENOMIC DNA]</scope>
    <source>
        <strain evidence="11">JCM 9687</strain>
    </source>
</reference>
<dbReference type="Proteomes" id="UP001500483">
    <property type="component" value="Unassembled WGS sequence"/>
</dbReference>
<feature type="transmembrane region" description="Helical" evidence="9">
    <location>
        <begin position="47"/>
        <end position="69"/>
    </location>
</feature>
<feature type="transmembrane region" description="Helical" evidence="9">
    <location>
        <begin position="261"/>
        <end position="287"/>
    </location>
</feature>
<feature type="transmembrane region" description="Helical" evidence="9">
    <location>
        <begin position="375"/>
        <end position="396"/>
    </location>
</feature>
<evidence type="ECO:0000256" key="8">
    <source>
        <dbReference type="SAM" id="MobiDB-lite"/>
    </source>
</evidence>
<gene>
    <name evidence="10" type="ORF">GCM10020366_47120</name>
</gene>
<comment type="caution">
    <text evidence="10">The sequence shown here is derived from an EMBL/GenBank/DDBJ whole genome shotgun (WGS) entry which is preliminary data.</text>
</comment>
<dbReference type="InterPro" id="IPR026030">
    <property type="entry name" value="Pur-cyt_permease_Fcy2/21/22"/>
</dbReference>